<dbReference type="AlphaFoldDB" id="A0AAU9ECY7"/>
<evidence type="ECO:0000256" key="1">
    <source>
        <dbReference type="ARBA" id="ARBA00023015"/>
    </source>
</evidence>
<evidence type="ECO:0000313" key="5">
    <source>
        <dbReference type="EMBL" id="BEQ14715.1"/>
    </source>
</evidence>
<dbReference type="Pfam" id="PF07729">
    <property type="entry name" value="FCD"/>
    <property type="match status" value="1"/>
</dbReference>
<accession>A0AAU9ECY7</accession>
<evidence type="ECO:0000313" key="6">
    <source>
        <dbReference type="Proteomes" id="UP001366166"/>
    </source>
</evidence>
<dbReference type="SUPFAM" id="SSF48008">
    <property type="entry name" value="GntR ligand-binding domain-like"/>
    <property type="match status" value="1"/>
</dbReference>
<dbReference type="EMBL" id="AP028679">
    <property type="protein sequence ID" value="BEQ14715.1"/>
    <property type="molecule type" value="Genomic_DNA"/>
</dbReference>
<keyword evidence="1" id="KW-0805">Transcription regulation</keyword>
<dbReference type="KEGG" id="dmp:FAK_17810"/>
<sequence>MPVFADILRLSLVEVSELTRTRVLLESVVIQEAGALLKPADVALLHKNVDEAEQFYKQGEVELRVAANLDFHMKLARVAASPVLELNVGAVLKLLSYYLEAIPPTAEMVEGTLAGHRQLIELMATGQVLEAVALNRQHIETVSRKLILCAEEDADKGLPARHLFDDGGIDEKAV</sequence>
<organism evidence="5 6">
    <name type="scientific">Desulfoferula mesophila</name>
    <dbReference type="NCBI Taxonomy" id="3058419"/>
    <lineage>
        <taxon>Bacteria</taxon>
        <taxon>Pseudomonadati</taxon>
        <taxon>Thermodesulfobacteriota</taxon>
        <taxon>Desulfarculia</taxon>
        <taxon>Desulfarculales</taxon>
        <taxon>Desulfarculaceae</taxon>
        <taxon>Desulfoferula</taxon>
    </lineage>
</organism>
<gene>
    <name evidence="5" type="ORF">FAK_17810</name>
</gene>
<dbReference type="SMART" id="SM00895">
    <property type="entry name" value="FCD"/>
    <property type="match status" value="1"/>
</dbReference>
<keyword evidence="2" id="KW-0238">DNA-binding</keyword>
<dbReference type="Proteomes" id="UP001366166">
    <property type="component" value="Chromosome"/>
</dbReference>
<evidence type="ECO:0000259" key="4">
    <source>
        <dbReference type="SMART" id="SM00895"/>
    </source>
</evidence>
<keyword evidence="3" id="KW-0804">Transcription</keyword>
<dbReference type="InterPro" id="IPR008920">
    <property type="entry name" value="TF_FadR/GntR_C"/>
</dbReference>
<dbReference type="Gene3D" id="1.20.120.530">
    <property type="entry name" value="GntR ligand-binding domain-like"/>
    <property type="match status" value="1"/>
</dbReference>
<dbReference type="InterPro" id="IPR011711">
    <property type="entry name" value="GntR_C"/>
</dbReference>
<protein>
    <recommendedName>
        <fullName evidence="4">GntR C-terminal domain-containing protein</fullName>
    </recommendedName>
</protein>
<proteinExistence type="predicted"/>
<feature type="domain" description="GntR C-terminal" evidence="4">
    <location>
        <begin position="17"/>
        <end position="141"/>
    </location>
</feature>
<dbReference type="GO" id="GO:0003677">
    <property type="term" value="F:DNA binding"/>
    <property type="evidence" value="ECO:0007669"/>
    <property type="project" value="UniProtKB-KW"/>
</dbReference>
<name>A0AAU9ECY7_9BACT</name>
<evidence type="ECO:0000256" key="3">
    <source>
        <dbReference type="ARBA" id="ARBA00023163"/>
    </source>
</evidence>
<reference evidence="6" key="1">
    <citation type="journal article" date="2023" name="Arch. Microbiol.">
        <title>Desulfoferula mesophilus gen. nov. sp. nov., a mesophilic sulfate-reducing bacterium isolated from a brackish lake sediment.</title>
        <authorList>
            <person name="Watanabe T."/>
            <person name="Yabe T."/>
            <person name="Tsuji J.M."/>
            <person name="Fukui M."/>
        </authorList>
    </citation>
    <scope>NUCLEOTIDE SEQUENCE [LARGE SCALE GENOMIC DNA]</scope>
    <source>
        <strain evidence="6">12FAK</strain>
    </source>
</reference>
<keyword evidence="6" id="KW-1185">Reference proteome</keyword>
<evidence type="ECO:0000256" key="2">
    <source>
        <dbReference type="ARBA" id="ARBA00023125"/>
    </source>
</evidence>